<dbReference type="Proteomes" id="UP000095485">
    <property type="component" value="Unassembled WGS sequence"/>
</dbReference>
<dbReference type="OrthoDB" id="1971581at2"/>
<sequence length="45" mass="5310">MKELEKVVQEEMFEIEVQYCDPDDCLQDCMESGYNNCTAVVTGWW</sequence>
<dbReference type="GeneID" id="96228710"/>
<evidence type="ECO:0000313" key="1">
    <source>
        <dbReference type="EMBL" id="CUP55462.1"/>
    </source>
</evidence>
<dbReference type="RefSeq" id="WP_155512665.1">
    <property type="nucleotide sequence ID" value="NZ_CZAY01000009.1"/>
</dbReference>
<dbReference type="AlphaFoldDB" id="A0A174P364"/>
<reference evidence="1 2" key="1">
    <citation type="submission" date="2015-09" db="EMBL/GenBank/DDBJ databases">
        <authorList>
            <consortium name="Pathogen Informatics"/>
        </authorList>
    </citation>
    <scope>NUCLEOTIDE SEQUENCE [LARGE SCALE GENOMIC DNA]</scope>
    <source>
        <strain evidence="1 2">2789STDY5834914</strain>
    </source>
</reference>
<accession>A0A174P364</accession>
<proteinExistence type="predicted"/>
<organism evidence="1 2">
    <name type="scientific">Dorea longicatena</name>
    <dbReference type="NCBI Taxonomy" id="88431"/>
    <lineage>
        <taxon>Bacteria</taxon>
        <taxon>Bacillati</taxon>
        <taxon>Bacillota</taxon>
        <taxon>Clostridia</taxon>
        <taxon>Lachnospirales</taxon>
        <taxon>Lachnospiraceae</taxon>
        <taxon>Dorea</taxon>
    </lineage>
</organism>
<evidence type="ECO:0000313" key="2">
    <source>
        <dbReference type="Proteomes" id="UP000095485"/>
    </source>
</evidence>
<dbReference type="EMBL" id="CZAY01000009">
    <property type="protein sequence ID" value="CUP55462.1"/>
    <property type="molecule type" value="Genomic_DNA"/>
</dbReference>
<protein>
    <submittedName>
        <fullName evidence="1">Uncharacterized protein</fullName>
    </submittedName>
</protein>
<gene>
    <name evidence="1" type="ORF">ERS852526_01413</name>
</gene>
<name>A0A174P364_9FIRM</name>